<dbReference type="OrthoDB" id="206178at2759"/>
<dbReference type="InterPro" id="IPR043519">
    <property type="entry name" value="NT_sf"/>
</dbReference>
<comment type="caution">
    <text evidence="1">The sequence shown here is derived from an EMBL/GenBank/DDBJ whole genome shotgun (WGS) entry which is preliminary data.</text>
</comment>
<dbReference type="EMBL" id="BRXY01000148">
    <property type="protein sequence ID" value="GMH71391.1"/>
    <property type="molecule type" value="Genomic_DNA"/>
</dbReference>
<name>A0A9W7AEP9_9STRA</name>
<organism evidence="1 2">
    <name type="scientific">Triparma strigata</name>
    <dbReference type="NCBI Taxonomy" id="1606541"/>
    <lineage>
        <taxon>Eukaryota</taxon>
        <taxon>Sar</taxon>
        <taxon>Stramenopiles</taxon>
        <taxon>Ochrophyta</taxon>
        <taxon>Bolidophyceae</taxon>
        <taxon>Parmales</taxon>
        <taxon>Triparmaceae</taxon>
        <taxon>Triparma</taxon>
    </lineage>
</organism>
<gene>
    <name evidence="1" type="ORF">TrST_g3343</name>
</gene>
<keyword evidence="2" id="KW-1185">Reference proteome</keyword>
<dbReference type="AlphaFoldDB" id="A0A9W7AEP9"/>
<reference evidence="2" key="1">
    <citation type="journal article" date="2023" name="Commun. Biol.">
        <title>Genome analysis of Parmales, the sister group of diatoms, reveals the evolutionary specialization of diatoms from phago-mixotrophs to photoautotrophs.</title>
        <authorList>
            <person name="Ban H."/>
            <person name="Sato S."/>
            <person name="Yoshikawa S."/>
            <person name="Yamada K."/>
            <person name="Nakamura Y."/>
            <person name="Ichinomiya M."/>
            <person name="Sato N."/>
            <person name="Blanc-Mathieu R."/>
            <person name="Endo H."/>
            <person name="Kuwata A."/>
            <person name="Ogata H."/>
        </authorList>
    </citation>
    <scope>NUCLEOTIDE SEQUENCE [LARGE SCALE GENOMIC DNA]</scope>
    <source>
        <strain evidence="2">NIES 3701</strain>
    </source>
</reference>
<evidence type="ECO:0000313" key="1">
    <source>
        <dbReference type="EMBL" id="GMH71391.1"/>
    </source>
</evidence>
<dbReference type="Proteomes" id="UP001165085">
    <property type="component" value="Unassembled WGS sequence"/>
</dbReference>
<proteinExistence type="predicted"/>
<dbReference type="SUPFAM" id="SSF81301">
    <property type="entry name" value="Nucleotidyltransferase"/>
    <property type="match status" value="1"/>
</dbReference>
<accession>A0A9W7AEP9</accession>
<protein>
    <submittedName>
        <fullName evidence="1">Uncharacterized protein</fullName>
    </submittedName>
</protein>
<sequence>MSAFSNLDSPLSAASFVVEAGKTNPVIGDAFQLLQEVRRQVQAKGKLEELEGKLVVEFIDTVTSALVRFNGATIDKEALEALVRMKSSTVNFSKHVDGWLNRKRGIVAYLKKKLAGSSTKILKSDLKVLNECLDIFYKAGLLLMPATKKNLGMLTGMIALKNKINMIAATVLPEGLLEQERFKSFRDLSEQETDAKDLDELYGEAEAALQIFEEMMRKIVVELGIDPDVYPLVEGEKIVDHGFAFKALTVAPPKGRERTEEKVKTEYEGNFKCMLDLVRCSIIVETEEQLAGVLEKMLAIGIVVRLKNRFANPLPTGIRDCLMNVRVGGHICEVQLHLAPIIFEKGAIHEFYNFFRDLFSGASESYAAIMDRVEALGSIGVGTGEGEGSIAWGVKFL</sequence>
<evidence type="ECO:0000313" key="2">
    <source>
        <dbReference type="Proteomes" id="UP001165085"/>
    </source>
</evidence>